<dbReference type="SUPFAM" id="SSF49354">
    <property type="entry name" value="PapD-like"/>
    <property type="match status" value="1"/>
</dbReference>
<dbReference type="Proteomes" id="UP000634136">
    <property type="component" value="Unassembled WGS sequence"/>
</dbReference>
<evidence type="ECO:0000256" key="4">
    <source>
        <dbReference type="PROSITE-ProRule" id="PRU00023"/>
    </source>
</evidence>
<dbReference type="InterPro" id="IPR036770">
    <property type="entry name" value="Ankyrin_rpt-contain_sf"/>
</dbReference>
<feature type="domain" description="MSP" evidence="5">
    <location>
        <begin position="34"/>
        <end position="155"/>
    </location>
</feature>
<dbReference type="InterPro" id="IPR013783">
    <property type="entry name" value="Ig-like_fold"/>
</dbReference>
<evidence type="ECO:0000256" key="2">
    <source>
        <dbReference type="ARBA" id="ARBA00022737"/>
    </source>
</evidence>
<dbReference type="InterPro" id="IPR050663">
    <property type="entry name" value="Ankyrin-SOCS_Box"/>
</dbReference>
<evidence type="ECO:0000256" key="1">
    <source>
        <dbReference type="ARBA" id="ARBA00004413"/>
    </source>
</evidence>
<dbReference type="PANTHER" id="PTHR24193:SF121">
    <property type="entry name" value="ADA2A-CONTAINING COMPLEX COMPONENT 3, ISOFORM D"/>
    <property type="match status" value="1"/>
</dbReference>
<dbReference type="GO" id="GO:0045944">
    <property type="term" value="P:positive regulation of transcription by RNA polymerase II"/>
    <property type="evidence" value="ECO:0007669"/>
    <property type="project" value="TreeGrafter"/>
</dbReference>
<sequence>MWWAWTHDGLDFGLKIVEKRREDHHSAIISMDRLVKVDVEEVEMVFQKGQKCSTTFKLTNLMHIMSVAVSLTTSHPSLFSFNSPFSVIPPLSSSSYTLLLSHPSHQPPFSDPPDLITVRTALLPTGKAHLDDLRRLFSKPGRHLFRDALLPVSFVGPHAAQFLISNHSQFPQFGSLFKKAISGPACAHSHLTPLLRSAIEFGTQDSVSALIDAGADVNFRDSDAKSLIPLAVRVGEIHILKLLLASGCSPNHSVDSSLHEAAAMNRVDLMEALSESFGNKEINSVNSEGRTPIHVAALHGHVEAIQFCVSNGGNPNLADYEGWTPLHCAASRGQVKAVECLLECSNAKYAVNKDGKTAFSVAVENGHSQLPDLLHWDDVLFRAARKDDVHGLTSCVAEGARVNGKDQNGWSPLHWAAFKGRMKSVKLLIEHGAEIDAVDDAGYTPLHCAAEAGHFQVALFLISRGSPPNLLKTFDFDALAPPLSFLGILP</sequence>
<dbReference type="OrthoDB" id="194358at2759"/>
<dbReference type="PANTHER" id="PTHR24193">
    <property type="entry name" value="ANKYRIN REPEAT PROTEIN"/>
    <property type="match status" value="1"/>
</dbReference>
<dbReference type="PROSITE" id="PS50297">
    <property type="entry name" value="ANK_REP_REGION"/>
    <property type="match status" value="4"/>
</dbReference>
<dbReference type="SMART" id="SM00248">
    <property type="entry name" value="ANK"/>
    <property type="match status" value="7"/>
</dbReference>
<dbReference type="InterPro" id="IPR002110">
    <property type="entry name" value="Ankyrin_rpt"/>
</dbReference>
<name>A0A834SPM8_9FABA</name>
<feature type="repeat" description="ANK" evidence="4">
    <location>
        <begin position="408"/>
        <end position="440"/>
    </location>
</feature>
<proteinExistence type="predicted"/>
<comment type="subcellular location">
    <subcellularLocation>
        <location evidence="1">Cell membrane</location>
        <topology evidence="1">Peripheral membrane protein</topology>
        <orientation evidence="1">Cytoplasmic side</orientation>
    </subcellularLocation>
</comment>
<dbReference type="Gene3D" id="1.25.40.20">
    <property type="entry name" value="Ankyrin repeat-containing domain"/>
    <property type="match status" value="4"/>
</dbReference>
<keyword evidence="7" id="KW-1185">Reference proteome</keyword>
<evidence type="ECO:0000313" key="6">
    <source>
        <dbReference type="EMBL" id="KAF7804797.1"/>
    </source>
</evidence>
<evidence type="ECO:0000256" key="3">
    <source>
        <dbReference type="ARBA" id="ARBA00023043"/>
    </source>
</evidence>
<dbReference type="GO" id="GO:0000976">
    <property type="term" value="F:transcription cis-regulatory region binding"/>
    <property type="evidence" value="ECO:0007669"/>
    <property type="project" value="TreeGrafter"/>
</dbReference>
<feature type="repeat" description="ANK" evidence="4">
    <location>
        <begin position="321"/>
        <end position="343"/>
    </location>
</feature>
<dbReference type="Gene3D" id="2.60.40.10">
    <property type="entry name" value="Immunoglobulins"/>
    <property type="match status" value="1"/>
</dbReference>
<gene>
    <name evidence="6" type="ORF">G2W53_043908</name>
</gene>
<evidence type="ECO:0000259" key="5">
    <source>
        <dbReference type="PROSITE" id="PS50202"/>
    </source>
</evidence>
<dbReference type="PROSITE" id="PS50088">
    <property type="entry name" value="ANK_REPEAT"/>
    <property type="match status" value="4"/>
</dbReference>
<dbReference type="GO" id="GO:0005634">
    <property type="term" value="C:nucleus"/>
    <property type="evidence" value="ECO:0007669"/>
    <property type="project" value="TreeGrafter"/>
</dbReference>
<comment type="caution">
    <text evidence="6">The sequence shown here is derived from an EMBL/GenBank/DDBJ whole genome shotgun (WGS) entry which is preliminary data.</text>
</comment>
<dbReference type="InterPro" id="IPR000535">
    <property type="entry name" value="MSP_dom"/>
</dbReference>
<dbReference type="Pfam" id="PF12796">
    <property type="entry name" value="Ank_2"/>
    <property type="match status" value="2"/>
</dbReference>
<feature type="repeat" description="ANK" evidence="4">
    <location>
        <begin position="441"/>
        <end position="473"/>
    </location>
</feature>
<evidence type="ECO:0000313" key="7">
    <source>
        <dbReference type="Proteomes" id="UP000634136"/>
    </source>
</evidence>
<organism evidence="6 7">
    <name type="scientific">Senna tora</name>
    <dbReference type="NCBI Taxonomy" id="362788"/>
    <lineage>
        <taxon>Eukaryota</taxon>
        <taxon>Viridiplantae</taxon>
        <taxon>Streptophyta</taxon>
        <taxon>Embryophyta</taxon>
        <taxon>Tracheophyta</taxon>
        <taxon>Spermatophyta</taxon>
        <taxon>Magnoliopsida</taxon>
        <taxon>eudicotyledons</taxon>
        <taxon>Gunneridae</taxon>
        <taxon>Pentapetalae</taxon>
        <taxon>rosids</taxon>
        <taxon>fabids</taxon>
        <taxon>Fabales</taxon>
        <taxon>Fabaceae</taxon>
        <taxon>Caesalpinioideae</taxon>
        <taxon>Cassia clade</taxon>
        <taxon>Senna</taxon>
    </lineage>
</organism>
<dbReference type="SUPFAM" id="SSF48403">
    <property type="entry name" value="Ankyrin repeat"/>
    <property type="match status" value="1"/>
</dbReference>
<dbReference type="AlphaFoldDB" id="A0A834SPM8"/>
<keyword evidence="2" id="KW-0677">Repeat</keyword>
<accession>A0A834SPM8</accession>
<feature type="repeat" description="ANK" evidence="4">
    <location>
        <begin position="288"/>
        <end position="320"/>
    </location>
</feature>
<keyword evidence="3 4" id="KW-0040">ANK repeat</keyword>
<protein>
    <submittedName>
        <fullName evidence="6">Ankyrin repeat domain-containing protein 50-like</fullName>
    </submittedName>
</protein>
<reference evidence="6" key="1">
    <citation type="submission" date="2020-09" db="EMBL/GenBank/DDBJ databases">
        <title>Genome-Enabled Discovery of Anthraquinone Biosynthesis in Senna tora.</title>
        <authorList>
            <person name="Kang S.-H."/>
            <person name="Pandey R.P."/>
            <person name="Lee C.-M."/>
            <person name="Sim J.-S."/>
            <person name="Jeong J.-T."/>
            <person name="Choi B.-S."/>
            <person name="Jung M."/>
            <person name="Ginzburg D."/>
            <person name="Zhao K."/>
            <person name="Won S.Y."/>
            <person name="Oh T.-J."/>
            <person name="Yu Y."/>
            <person name="Kim N.-H."/>
            <person name="Lee O.R."/>
            <person name="Lee T.-H."/>
            <person name="Bashyal P."/>
            <person name="Kim T.-S."/>
            <person name="Lee W.-H."/>
            <person name="Kawkins C."/>
            <person name="Kim C.-K."/>
            <person name="Kim J.S."/>
            <person name="Ahn B.O."/>
            <person name="Rhee S.Y."/>
            <person name="Sohng J.K."/>
        </authorList>
    </citation>
    <scope>NUCLEOTIDE SEQUENCE</scope>
    <source>
        <tissue evidence="6">Leaf</tissue>
    </source>
</reference>
<dbReference type="PROSITE" id="PS50202">
    <property type="entry name" value="MSP"/>
    <property type="match status" value="1"/>
</dbReference>
<dbReference type="EMBL" id="JAAIUW010000013">
    <property type="protein sequence ID" value="KAF7804797.1"/>
    <property type="molecule type" value="Genomic_DNA"/>
</dbReference>
<dbReference type="PRINTS" id="PR01415">
    <property type="entry name" value="ANKYRIN"/>
</dbReference>
<dbReference type="InterPro" id="IPR008962">
    <property type="entry name" value="PapD-like_sf"/>
</dbReference>
<dbReference type="GO" id="GO:0005886">
    <property type="term" value="C:plasma membrane"/>
    <property type="evidence" value="ECO:0007669"/>
    <property type="project" value="UniProtKB-SubCell"/>
</dbReference>